<sequence>MVTQRSYQQAVEQVRNRLLVASNRLWSNLGSYRDSDIDRLVALVVPHVQAGQIHIANLTEAYFQAVGARAGIDVRYVTGGRGVPAEEVYRRPAATVYSALADDKPMALAVEEGATRLASLISTDMQMAKVRQAQRSLESAGITAFVRVLTGNENCALCVIASTQRYLTSELSPIHPGCDCSVDRLPPGFDPDRQIVNSDLLELTHATIEQKLGATDRGARDLGLGKTIRDTPISDYTDLIVTRTHGEYGPTLAWRDEKFTSKAQIEALQ</sequence>
<dbReference type="GO" id="GO:0006508">
    <property type="term" value="P:proteolysis"/>
    <property type="evidence" value="ECO:0007669"/>
    <property type="project" value="UniProtKB-KW"/>
</dbReference>
<dbReference type="EMBL" id="MW073100">
    <property type="protein sequence ID" value="QWT28897.1"/>
    <property type="molecule type" value="Genomic_DNA"/>
</dbReference>
<evidence type="ECO:0000313" key="2">
    <source>
        <dbReference type="Proteomes" id="UP000683438"/>
    </source>
</evidence>
<organism evidence="1 2">
    <name type="scientific">Microbacterium phage vB_MoxS-R1</name>
    <dbReference type="NCBI Taxonomy" id="2848881"/>
    <lineage>
        <taxon>Viruses</taxon>
        <taxon>Duplodnaviria</taxon>
        <taxon>Heunggongvirae</taxon>
        <taxon>Uroviricota</taxon>
        <taxon>Caudoviricetes</taxon>
        <taxon>Syrbvirus</taxon>
        <taxon>Syrbvirus R1</taxon>
    </lineage>
</organism>
<evidence type="ECO:0000313" key="1">
    <source>
        <dbReference type="EMBL" id="QWT28897.1"/>
    </source>
</evidence>
<protein>
    <submittedName>
        <fullName evidence="1">Capsid maturation protease</fullName>
    </submittedName>
</protein>
<reference evidence="1" key="1">
    <citation type="submission" date="2020-10" db="EMBL/GenBank/DDBJ databases">
        <title>Complete genome sequence of vB_MoxS-R1, a novel marine prophage inducted from Microbacterium.</title>
        <authorList>
            <person name="Zheng H."/>
            <person name="Liu B."/>
            <person name="Xu Y."/>
            <person name="Chen F."/>
        </authorList>
    </citation>
    <scope>NUCLEOTIDE SEQUENCE</scope>
</reference>
<keyword evidence="1" id="KW-0645">Protease</keyword>
<proteinExistence type="predicted"/>
<keyword evidence="2" id="KW-1185">Reference proteome</keyword>
<accession>A0A8F2E4K9</accession>
<dbReference type="Proteomes" id="UP000683438">
    <property type="component" value="Segment"/>
</dbReference>
<gene>
    <name evidence="1" type="ORF">vBMoxSR1_gp47</name>
</gene>
<dbReference type="InterPro" id="IPR057369">
    <property type="entry name" value="VG15"/>
</dbReference>
<dbReference type="Pfam" id="PF25310">
    <property type="entry name" value="VG15"/>
    <property type="match status" value="1"/>
</dbReference>
<name>A0A8F2E4K9_9CAUD</name>
<keyword evidence="1" id="KW-0378">Hydrolase</keyword>
<dbReference type="GO" id="GO:0008233">
    <property type="term" value="F:peptidase activity"/>
    <property type="evidence" value="ECO:0007669"/>
    <property type="project" value="UniProtKB-KW"/>
</dbReference>